<feature type="transmembrane region" description="Helical" evidence="1">
    <location>
        <begin position="158"/>
        <end position="180"/>
    </location>
</feature>
<evidence type="ECO:0000256" key="1">
    <source>
        <dbReference type="SAM" id="Phobius"/>
    </source>
</evidence>
<gene>
    <name evidence="2" type="ORF">HBA54_25340</name>
</gene>
<dbReference type="Proteomes" id="UP000761264">
    <property type="component" value="Unassembled WGS sequence"/>
</dbReference>
<dbReference type="Pfam" id="PF04307">
    <property type="entry name" value="YdjM"/>
    <property type="match status" value="1"/>
</dbReference>
<proteinExistence type="predicted"/>
<accession>A0A967F2E2</accession>
<comment type="caution">
    <text evidence="2">The sequence shown here is derived from an EMBL/GenBank/DDBJ whole genome shotgun (WGS) entry which is preliminary data.</text>
</comment>
<dbReference type="AlphaFoldDB" id="A0A967F2E2"/>
<keyword evidence="1" id="KW-0472">Membrane</keyword>
<dbReference type="RefSeq" id="WP_167230346.1">
    <property type="nucleotide sequence ID" value="NZ_JAAQPH010000028.1"/>
</dbReference>
<evidence type="ECO:0000313" key="3">
    <source>
        <dbReference type="Proteomes" id="UP000761264"/>
    </source>
</evidence>
<keyword evidence="1" id="KW-1133">Transmembrane helix</keyword>
<organism evidence="2 3">
    <name type="scientific">Pelagibius litoralis</name>
    <dbReference type="NCBI Taxonomy" id="374515"/>
    <lineage>
        <taxon>Bacteria</taxon>
        <taxon>Pseudomonadati</taxon>
        <taxon>Pseudomonadota</taxon>
        <taxon>Alphaproteobacteria</taxon>
        <taxon>Rhodospirillales</taxon>
        <taxon>Rhodovibrionaceae</taxon>
        <taxon>Pelagibius</taxon>
    </lineage>
</organism>
<reference evidence="2" key="1">
    <citation type="submission" date="2020-03" db="EMBL/GenBank/DDBJ databases">
        <title>Genome of Pelagibius litoralis DSM 21314T.</title>
        <authorList>
            <person name="Wang G."/>
        </authorList>
    </citation>
    <scope>NUCLEOTIDE SEQUENCE</scope>
    <source>
        <strain evidence="2">DSM 21314</strain>
    </source>
</reference>
<sequence>MKTPTHFLIGYGCAAAFGWRGGLRRACLIGAVVPDIPVAAVWSVLAASVVWREGRYLQPLVQAEMDALYFSDSLMIGLHNLLHSPLSLLGLTLLAAILFCRTRVCRSYGLAFLAGAATHAVADIVSHVADGPLLLWPLDTSLRLTGPFSHWDPAYGGLWVTGVELAGGLVFAFFAAFGWWRRRMLDPVGKQRHLWGRRINEESRWQTSL</sequence>
<name>A0A967F2E2_9PROT</name>
<feature type="transmembrane region" description="Helical" evidence="1">
    <location>
        <begin position="81"/>
        <end position="100"/>
    </location>
</feature>
<keyword evidence="1" id="KW-0812">Transmembrane</keyword>
<dbReference type="EMBL" id="JAAQPH010000028">
    <property type="protein sequence ID" value="NIA71928.1"/>
    <property type="molecule type" value="Genomic_DNA"/>
</dbReference>
<keyword evidence="3" id="KW-1185">Reference proteome</keyword>
<feature type="transmembrane region" description="Helical" evidence="1">
    <location>
        <begin position="107"/>
        <end position="129"/>
    </location>
</feature>
<evidence type="ECO:0000313" key="2">
    <source>
        <dbReference type="EMBL" id="NIA71928.1"/>
    </source>
</evidence>
<protein>
    <submittedName>
        <fullName evidence="2">Uncharacterized protein</fullName>
    </submittedName>
</protein>
<feature type="transmembrane region" description="Helical" evidence="1">
    <location>
        <begin position="26"/>
        <end position="51"/>
    </location>
</feature>
<dbReference type="InterPro" id="IPR007404">
    <property type="entry name" value="YdjM-like"/>
</dbReference>